<dbReference type="InterPro" id="IPR011009">
    <property type="entry name" value="Kinase-like_dom_sf"/>
</dbReference>
<organism evidence="3 4">
    <name type="scientific">Lentinus brumalis</name>
    <dbReference type="NCBI Taxonomy" id="2498619"/>
    <lineage>
        <taxon>Eukaryota</taxon>
        <taxon>Fungi</taxon>
        <taxon>Dikarya</taxon>
        <taxon>Basidiomycota</taxon>
        <taxon>Agaricomycotina</taxon>
        <taxon>Agaricomycetes</taxon>
        <taxon>Polyporales</taxon>
        <taxon>Polyporaceae</taxon>
        <taxon>Lentinus</taxon>
    </lineage>
</organism>
<keyword evidence="4" id="KW-1185">Reference proteome</keyword>
<dbReference type="Pfam" id="PF17667">
    <property type="entry name" value="Pkinase_fungal"/>
    <property type="match status" value="2"/>
</dbReference>
<feature type="region of interest" description="Disordered" evidence="1">
    <location>
        <begin position="269"/>
        <end position="288"/>
    </location>
</feature>
<feature type="compositionally biased region" description="Basic residues" evidence="1">
    <location>
        <begin position="653"/>
        <end position="675"/>
    </location>
</feature>
<dbReference type="PROSITE" id="PS50011">
    <property type="entry name" value="PROTEIN_KINASE_DOM"/>
    <property type="match status" value="1"/>
</dbReference>
<dbReference type="AlphaFoldDB" id="A0A371DXM5"/>
<dbReference type="InterPro" id="IPR008266">
    <property type="entry name" value="Tyr_kinase_AS"/>
</dbReference>
<dbReference type="InterPro" id="IPR040976">
    <property type="entry name" value="Pkinase_fungal"/>
</dbReference>
<dbReference type="EMBL" id="KZ857379">
    <property type="protein sequence ID" value="RDX57241.1"/>
    <property type="molecule type" value="Genomic_DNA"/>
</dbReference>
<dbReference type="Proteomes" id="UP000256964">
    <property type="component" value="Unassembled WGS sequence"/>
</dbReference>
<evidence type="ECO:0000256" key="1">
    <source>
        <dbReference type="SAM" id="MobiDB-lite"/>
    </source>
</evidence>
<dbReference type="OrthoDB" id="2739517at2759"/>
<reference evidence="3 4" key="1">
    <citation type="journal article" date="2018" name="Biotechnol. Biofuels">
        <title>Integrative visual omics of the white-rot fungus Polyporus brumalis exposes the biotechnological potential of its oxidative enzymes for delignifying raw plant biomass.</title>
        <authorList>
            <person name="Miyauchi S."/>
            <person name="Rancon A."/>
            <person name="Drula E."/>
            <person name="Hage H."/>
            <person name="Chaduli D."/>
            <person name="Favel A."/>
            <person name="Grisel S."/>
            <person name="Henrissat B."/>
            <person name="Herpoel-Gimbert I."/>
            <person name="Ruiz-Duenas F.J."/>
            <person name="Chevret D."/>
            <person name="Hainaut M."/>
            <person name="Lin J."/>
            <person name="Wang M."/>
            <person name="Pangilinan J."/>
            <person name="Lipzen A."/>
            <person name="Lesage-Meessen L."/>
            <person name="Navarro D."/>
            <person name="Riley R."/>
            <person name="Grigoriev I.V."/>
            <person name="Zhou S."/>
            <person name="Raouche S."/>
            <person name="Rosso M.N."/>
        </authorList>
    </citation>
    <scope>NUCLEOTIDE SEQUENCE [LARGE SCALE GENOMIC DNA]</scope>
    <source>
        <strain evidence="3 4">BRFM 1820</strain>
    </source>
</reference>
<feature type="compositionally biased region" description="Low complexity" evidence="1">
    <location>
        <begin position="679"/>
        <end position="689"/>
    </location>
</feature>
<protein>
    <recommendedName>
        <fullName evidence="2">Protein kinase domain-containing protein</fullName>
    </recommendedName>
</protein>
<dbReference type="GO" id="GO:0004672">
    <property type="term" value="F:protein kinase activity"/>
    <property type="evidence" value="ECO:0007669"/>
    <property type="project" value="InterPro"/>
</dbReference>
<dbReference type="InterPro" id="IPR000719">
    <property type="entry name" value="Prot_kinase_dom"/>
</dbReference>
<dbReference type="PANTHER" id="PTHR38248">
    <property type="entry name" value="FUNK1 6"/>
    <property type="match status" value="1"/>
</dbReference>
<dbReference type="PROSITE" id="PS00109">
    <property type="entry name" value="PROTEIN_KINASE_TYR"/>
    <property type="match status" value="1"/>
</dbReference>
<sequence length="769" mass="85872">MRGKIDIPPSIGEFMNQFMKDYYPELKENIFAGAPKFSTEPAMYQWITDTINGSDVINSRNVVCASTPYKSDRNDATHQAVDLGLYSPQFRPINEGDGEYNRRINWSRIELSIECKVDPTDQDPFDDTTDDLQPLAADRKKALGQILTYVENVFKHQHRTFHYMILFLGHYARIVHFDHSGVYSTVKFNYKTHGAILTTFLSRSSHYNASNRGHDPTATRLDRRGSLVAKMRKLGEAKAAAHPDDHVQQMFNASLDNAWPWYKLEVHVQPKSGQPEPPRGRLRSSRPTRVTRSFVVGKPHFDAGGVVGRGTRGYVAVEVDSTGELVGPFVYLKDAWRVDHPGIEQEGSVLETLNHNEVPFVPTLVCHGDLEGQVTRSQDAWDKRQVKKRGSKRTFKKHQHYRVVVAEVGKPLEHFDTGLELVIAIYCCILAHQAAYENAGIIHRDISSGNILLYKGSNGVWTGLLNDWELSKRVNAPAARQPDRTGTWQFMSARALNNPDKEIVVEDELEAFFHVLLYHAVRFLPHNIDPDSVPQFLEDYFDGCSTKNGEYRCGMAKSMAMENGTIKLSTYNMMPASLTFVQRSDRSKVHVLDGLISRLLCSFKEAYALHPQTLEQAPPPKGASANEFLAALGAMPNVRKPTVAAPVTPQKQKPVKSRAKGKSRASPKPSRRRGRKEAAVASATSSSPAEGAISLKEHGPLVDLFHKYIEQKGWPSDDKGEDLRVKDVKVAATTHQGAAPIAGRSESTSRKRALENAQTAPGANKRSKC</sequence>
<feature type="domain" description="Protein kinase" evidence="2">
    <location>
        <begin position="301"/>
        <end position="638"/>
    </location>
</feature>
<accession>A0A371DXM5</accession>
<dbReference type="Gene3D" id="1.10.510.10">
    <property type="entry name" value="Transferase(Phosphotransferase) domain 1"/>
    <property type="match status" value="1"/>
</dbReference>
<gene>
    <name evidence="3" type="ORF">OH76DRAFT_1395027</name>
</gene>
<feature type="region of interest" description="Disordered" evidence="1">
    <location>
        <begin position="642"/>
        <end position="694"/>
    </location>
</feature>
<evidence type="ECO:0000313" key="3">
    <source>
        <dbReference type="EMBL" id="RDX57241.1"/>
    </source>
</evidence>
<feature type="region of interest" description="Disordered" evidence="1">
    <location>
        <begin position="731"/>
        <end position="769"/>
    </location>
</feature>
<name>A0A371DXM5_9APHY</name>
<dbReference type="GO" id="GO:0005524">
    <property type="term" value="F:ATP binding"/>
    <property type="evidence" value="ECO:0007669"/>
    <property type="project" value="InterPro"/>
</dbReference>
<evidence type="ECO:0000259" key="2">
    <source>
        <dbReference type="PROSITE" id="PS50011"/>
    </source>
</evidence>
<dbReference type="SUPFAM" id="SSF56112">
    <property type="entry name" value="Protein kinase-like (PK-like)"/>
    <property type="match status" value="1"/>
</dbReference>
<evidence type="ECO:0000313" key="4">
    <source>
        <dbReference type="Proteomes" id="UP000256964"/>
    </source>
</evidence>
<dbReference type="PANTHER" id="PTHR38248:SF2">
    <property type="entry name" value="FUNK1 11"/>
    <property type="match status" value="1"/>
</dbReference>
<proteinExistence type="predicted"/>